<dbReference type="PANTHER" id="PTHR30595:SF6">
    <property type="entry name" value="SCHLAFEN ALBA-2 DOMAIN-CONTAINING PROTEIN"/>
    <property type="match status" value="1"/>
</dbReference>
<keyword evidence="2" id="KW-0547">Nucleotide-binding</keyword>
<dbReference type="PANTHER" id="PTHR30595">
    <property type="entry name" value="GLPR-RELATED TRANSCRIPTIONAL REPRESSOR"/>
    <property type="match status" value="1"/>
</dbReference>
<proteinExistence type="predicted"/>
<evidence type="ECO:0000313" key="2">
    <source>
        <dbReference type="EMBL" id="SNZ01189.1"/>
    </source>
</evidence>
<evidence type="ECO:0000259" key="1">
    <source>
        <dbReference type="Pfam" id="PF04326"/>
    </source>
</evidence>
<accession>A0A285MVH0</accession>
<gene>
    <name evidence="2" type="ORF">SAMN06265377_3025</name>
</gene>
<dbReference type="InterPro" id="IPR038475">
    <property type="entry name" value="RecG_C_sf"/>
</dbReference>
<dbReference type="GO" id="GO:0004386">
    <property type="term" value="F:helicase activity"/>
    <property type="evidence" value="ECO:0007669"/>
    <property type="project" value="UniProtKB-KW"/>
</dbReference>
<dbReference type="Gene3D" id="3.30.565.60">
    <property type="match status" value="1"/>
</dbReference>
<dbReference type="InterPro" id="IPR036388">
    <property type="entry name" value="WH-like_DNA-bd_sf"/>
</dbReference>
<dbReference type="Gene3D" id="3.30.950.30">
    <property type="entry name" value="Schlafen, AAA domain"/>
    <property type="match status" value="1"/>
</dbReference>
<dbReference type="InterPro" id="IPR007421">
    <property type="entry name" value="Schlafen_AlbA_2_dom"/>
</dbReference>
<reference evidence="3" key="1">
    <citation type="submission" date="2017-09" db="EMBL/GenBank/DDBJ databases">
        <authorList>
            <person name="Varghese N."/>
            <person name="Submissions S."/>
        </authorList>
    </citation>
    <scope>NUCLEOTIDE SEQUENCE [LARGE SCALE GENOMIC DNA]</scope>
    <source>
        <strain evidence="3">DSM 25885</strain>
    </source>
</reference>
<organism evidence="2 3">
    <name type="scientific">Flagellimonas pacifica</name>
    <dbReference type="NCBI Taxonomy" id="1247520"/>
    <lineage>
        <taxon>Bacteria</taxon>
        <taxon>Pseudomonadati</taxon>
        <taxon>Bacteroidota</taxon>
        <taxon>Flavobacteriia</taxon>
        <taxon>Flavobacteriales</taxon>
        <taxon>Flavobacteriaceae</taxon>
        <taxon>Flagellimonas</taxon>
    </lineage>
</organism>
<dbReference type="EMBL" id="OBEH01000004">
    <property type="protein sequence ID" value="SNZ01189.1"/>
    <property type="molecule type" value="Genomic_DNA"/>
</dbReference>
<keyword evidence="3" id="KW-1185">Reference proteome</keyword>
<dbReference type="Proteomes" id="UP000219048">
    <property type="component" value="Unassembled WGS sequence"/>
</dbReference>
<keyword evidence="2" id="KW-0378">Hydrolase</keyword>
<dbReference type="Pfam" id="PF04326">
    <property type="entry name" value="SLFN_AlbA_2"/>
    <property type="match status" value="1"/>
</dbReference>
<dbReference type="Pfam" id="PF13749">
    <property type="entry name" value="HATPase_c_4"/>
    <property type="match status" value="1"/>
</dbReference>
<name>A0A285MVH0_9FLAO</name>
<dbReference type="OrthoDB" id="9807907at2"/>
<keyword evidence="2" id="KW-0347">Helicase</keyword>
<feature type="domain" description="Schlafen AlbA-2" evidence="1">
    <location>
        <begin position="3"/>
        <end position="108"/>
    </location>
</feature>
<dbReference type="Gene3D" id="1.10.10.10">
    <property type="entry name" value="Winged helix-like DNA-binding domain superfamily/Winged helix DNA-binding domain"/>
    <property type="match status" value="1"/>
</dbReference>
<evidence type="ECO:0000313" key="3">
    <source>
        <dbReference type="Proteomes" id="UP000219048"/>
    </source>
</evidence>
<dbReference type="InterPro" id="IPR038461">
    <property type="entry name" value="Schlafen_AlbA_2_dom_sf"/>
</dbReference>
<keyword evidence="2" id="KW-0067">ATP-binding</keyword>
<sequence length="445" mass="50338">MPEQQNIEWKQSWRDEYLQWVSGFANADGGAIYIGKNDNGDVVGLSNYKKLLDELPNKIRDTTGIVCQVNLLDEDGKFFIEILVDPFSSPVSYRGKFYLRSGSTNQLLNGASLEDFILKKGNLSWDEVTVPNATMDDIDLNAIESFKNSTIKTGRIPSIKESTTDDFILKNLGLIDDNGTLNRAAILLFGKEPTKYFTSAYLKIGKFGDSPTELLSQDVIESNAFELADATIEVLNNKYIVRDISYDGLQRIETPEYPFEALREALFNAIVHRSYQVTPITIRIYDDRIAIWNIGELPEQLSAEDLKKEHGSYPRNKLLANAFYKGGHIESWGRGTLKIIEECKKHGLVEPLIHEHGGGLSVTIFKDIYNEKYLSKLDLNDRQKIAIKAVKKAGHITNLEYRALFDITDRTVLRDVDELIKLSIFKKEGEGRATKYVIDISGYTL</sequence>
<dbReference type="AlphaFoldDB" id="A0A285MVH0"/>
<dbReference type="RefSeq" id="WP_097046618.1">
    <property type="nucleotide sequence ID" value="NZ_OBEH01000004.1"/>
</dbReference>
<protein>
    <submittedName>
        <fullName evidence="2">ATP-dependent DNA helicase RecG</fullName>
    </submittedName>
</protein>